<accession>A0A7U9HA27</accession>
<dbReference type="AlphaFoldDB" id="A0A7U9HA27"/>
<dbReference type="EMBL" id="CM001889">
    <property type="protein sequence ID" value="EOY46308.1"/>
    <property type="molecule type" value="Genomic_DNA"/>
</dbReference>
<proteinExistence type="predicted"/>
<feature type="region of interest" description="Disordered" evidence="1">
    <location>
        <begin position="38"/>
        <end position="58"/>
    </location>
</feature>
<reference evidence="3" key="1">
    <citation type="journal article" date="2013" name="Genome Biol. Evol.">
        <title>The genome sequence of Streptomyces lividans 66 reveals a novel tRNA-dependent peptide biosynthetic system within a metal-related genomic island.</title>
        <authorList>
            <person name="Cruz-Morales P."/>
            <person name="Vijgenboom E."/>
            <person name="Iruegas-Bocardo F."/>
            <person name="Girard G."/>
            <person name="Yanez-Guerra L.A."/>
            <person name="Ramos-Aboites H.E."/>
            <person name="Pernodet J.L."/>
            <person name="Anne J."/>
            <person name="van Wezel G.P."/>
            <person name="Barona-Gomez F."/>
        </authorList>
    </citation>
    <scope>NUCLEOTIDE SEQUENCE [LARGE SCALE GENOMIC DNA]</scope>
    <source>
        <strain evidence="3">1326</strain>
    </source>
</reference>
<sequence length="58" mass="5686">MSGHQHSPCADGSPNLPTGGVVIAGSIAPPVGARQVFSRGAGRRDRSGGPCAADIMSA</sequence>
<evidence type="ECO:0000313" key="3">
    <source>
        <dbReference type="Proteomes" id="UP000014062"/>
    </source>
</evidence>
<organism evidence="2 3">
    <name type="scientific">Streptomyces lividans 1326</name>
    <dbReference type="NCBI Taxonomy" id="1200984"/>
    <lineage>
        <taxon>Bacteria</taxon>
        <taxon>Bacillati</taxon>
        <taxon>Actinomycetota</taxon>
        <taxon>Actinomycetes</taxon>
        <taxon>Kitasatosporales</taxon>
        <taxon>Streptomycetaceae</taxon>
        <taxon>Streptomyces</taxon>
    </lineage>
</organism>
<feature type="region of interest" description="Disordered" evidence="1">
    <location>
        <begin position="1"/>
        <end position="21"/>
    </location>
</feature>
<dbReference type="Proteomes" id="UP000014062">
    <property type="component" value="Chromosome"/>
</dbReference>
<protein>
    <submittedName>
        <fullName evidence="2">Uncharacterized protein</fullName>
    </submittedName>
</protein>
<gene>
    <name evidence="2" type="ORF">SLI_1591</name>
</gene>
<evidence type="ECO:0000256" key="1">
    <source>
        <dbReference type="SAM" id="MobiDB-lite"/>
    </source>
</evidence>
<evidence type="ECO:0000313" key="2">
    <source>
        <dbReference type="EMBL" id="EOY46308.1"/>
    </source>
</evidence>
<name>A0A7U9HA27_STRLI</name>